<dbReference type="EMBL" id="RCCI01000005">
    <property type="protein sequence ID" value="RLJ64607.1"/>
    <property type="molecule type" value="Genomic_DNA"/>
</dbReference>
<organism evidence="1 2">
    <name type="scientific">Sulfurisoma sediminicola</name>
    <dbReference type="NCBI Taxonomy" id="1381557"/>
    <lineage>
        <taxon>Bacteria</taxon>
        <taxon>Pseudomonadati</taxon>
        <taxon>Pseudomonadota</taxon>
        <taxon>Betaproteobacteria</taxon>
        <taxon>Nitrosomonadales</taxon>
        <taxon>Sterolibacteriaceae</taxon>
        <taxon>Sulfurisoma</taxon>
    </lineage>
</organism>
<name>A0A497XEK4_9PROT</name>
<dbReference type="AlphaFoldDB" id="A0A497XEK4"/>
<evidence type="ECO:0000313" key="2">
    <source>
        <dbReference type="Proteomes" id="UP000268908"/>
    </source>
</evidence>
<accession>A0A497XEK4</accession>
<dbReference type="Proteomes" id="UP000268908">
    <property type="component" value="Unassembled WGS sequence"/>
</dbReference>
<comment type="caution">
    <text evidence="1">The sequence shown here is derived from an EMBL/GenBank/DDBJ whole genome shotgun (WGS) entry which is preliminary data.</text>
</comment>
<gene>
    <name evidence="1" type="ORF">DFR35_1248</name>
</gene>
<reference evidence="1 2" key="1">
    <citation type="submission" date="2018-10" db="EMBL/GenBank/DDBJ databases">
        <title>Genomic Encyclopedia of Type Strains, Phase IV (KMG-IV): sequencing the most valuable type-strain genomes for metagenomic binning, comparative biology and taxonomic classification.</title>
        <authorList>
            <person name="Goeker M."/>
        </authorList>
    </citation>
    <scope>NUCLEOTIDE SEQUENCE [LARGE SCALE GENOMIC DNA]</scope>
    <source>
        <strain evidence="1 2">DSM 26916</strain>
    </source>
</reference>
<protein>
    <submittedName>
        <fullName evidence="1">Uncharacterized protein</fullName>
    </submittedName>
</protein>
<evidence type="ECO:0000313" key="1">
    <source>
        <dbReference type="EMBL" id="RLJ64607.1"/>
    </source>
</evidence>
<dbReference type="RefSeq" id="WP_121240782.1">
    <property type="nucleotide sequence ID" value="NZ_BHVV01000006.1"/>
</dbReference>
<keyword evidence="2" id="KW-1185">Reference proteome</keyword>
<sequence length="70" mass="7532">MSKRKNKIMRKIEDLDLLAAGLAMRRQDGTGVTTADLKRLRMAIERVRLAVDGGPAGTKHDALNVAACAA</sequence>
<proteinExistence type="predicted"/>